<keyword evidence="11 13" id="KW-0501">Molybdenum cofactor biosynthesis</keyword>
<dbReference type="Pfam" id="PF00994">
    <property type="entry name" value="MoCF_biosynth"/>
    <property type="match status" value="1"/>
</dbReference>
<dbReference type="NCBIfam" id="TIGR00177">
    <property type="entry name" value="molyb_syn"/>
    <property type="match status" value="1"/>
</dbReference>
<evidence type="ECO:0000256" key="4">
    <source>
        <dbReference type="ARBA" id="ARBA00010763"/>
    </source>
</evidence>
<evidence type="ECO:0000256" key="12">
    <source>
        <dbReference type="ARBA" id="ARBA00047317"/>
    </source>
</evidence>
<evidence type="ECO:0000313" key="16">
    <source>
        <dbReference type="Proteomes" id="UP000295106"/>
    </source>
</evidence>
<sequence>MAEAMTPIAAIAQDLASHGEADLPLAAAQDALARLAQPVAGTEILPLKEALGRVLAVDLVSPLDVPAQDNSAMDGYSFAGAALAAGGATELPVAGKALAGHGFDGPAPADACIRIMTGAPLPAGHDSVVPQELVTLADGRVTIPAGAVRAGQHCRRRGEDLRQGGVAVSAGRRLRASDLGLAASLGQATLAVRRRPRIAFFSTGDELTTPGEPLPPGGIYDSNHTTLGALLAGLGVEGVDLGHVRDDRQALADALRAGAECDAIVSTGGVSVGDADHTRAVLAGAGEVLFWRLALRPGRPMAIGRLHGGTLFFGLPGNPVAAMVCFQVLVRDALLRLAGATPRPLPTVVARATVALKKRPGRSEFQRGVLSRGADGDWEVTPTGDQGSGMLSSMSRADGLIVLAHERGPVAAGERVEVLPFDSLG</sequence>
<keyword evidence="7 13" id="KW-0500">Molybdenum</keyword>
<evidence type="ECO:0000256" key="6">
    <source>
        <dbReference type="ARBA" id="ARBA00021108"/>
    </source>
</evidence>
<dbReference type="NCBIfam" id="NF045515">
    <property type="entry name" value="Glp_gephyrin"/>
    <property type="match status" value="1"/>
</dbReference>
<evidence type="ECO:0000313" key="15">
    <source>
        <dbReference type="EMBL" id="TCP04009.1"/>
    </source>
</evidence>
<dbReference type="FunFam" id="2.40.340.10:FF:000003">
    <property type="entry name" value="Molybdopterin molybdenumtransferase"/>
    <property type="match status" value="1"/>
</dbReference>
<evidence type="ECO:0000256" key="3">
    <source>
        <dbReference type="ARBA" id="ARBA00005046"/>
    </source>
</evidence>
<keyword evidence="10 13" id="KW-0460">Magnesium</keyword>
<evidence type="ECO:0000256" key="7">
    <source>
        <dbReference type="ARBA" id="ARBA00022505"/>
    </source>
</evidence>
<dbReference type="InterPro" id="IPR038987">
    <property type="entry name" value="MoeA-like"/>
</dbReference>
<dbReference type="GO" id="GO:0005829">
    <property type="term" value="C:cytosol"/>
    <property type="evidence" value="ECO:0007669"/>
    <property type="project" value="TreeGrafter"/>
</dbReference>
<dbReference type="CDD" id="cd00887">
    <property type="entry name" value="MoeA"/>
    <property type="match status" value="1"/>
</dbReference>
<dbReference type="SUPFAM" id="SSF63882">
    <property type="entry name" value="MoeA N-terminal region -like"/>
    <property type="match status" value="1"/>
</dbReference>
<dbReference type="InterPro" id="IPR036688">
    <property type="entry name" value="MoeA_C_domain_IV_sf"/>
</dbReference>
<dbReference type="Pfam" id="PF03453">
    <property type="entry name" value="MoeA_N"/>
    <property type="match status" value="1"/>
</dbReference>
<dbReference type="Pfam" id="PF03454">
    <property type="entry name" value="MoeA_C"/>
    <property type="match status" value="1"/>
</dbReference>
<organism evidence="15 16">
    <name type="scientific">Rubrivivax gelatinosus</name>
    <name type="common">Rhodocyclus gelatinosus</name>
    <name type="synonym">Rhodopseudomonas gelatinosa</name>
    <dbReference type="NCBI Taxonomy" id="28068"/>
    <lineage>
        <taxon>Bacteria</taxon>
        <taxon>Pseudomonadati</taxon>
        <taxon>Pseudomonadota</taxon>
        <taxon>Betaproteobacteria</taxon>
        <taxon>Burkholderiales</taxon>
        <taxon>Sphaerotilaceae</taxon>
        <taxon>Rubrivivax</taxon>
    </lineage>
</organism>
<dbReference type="GO" id="GO:0061599">
    <property type="term" value="F:molybdopterin molybdotransferase activity"/>
    <property type="evidence" value="ECO:0007669"/>
    <property type="project" value="UniProtKB-UniRule"/>
</dbReference>
<dbReference type="InterPro" id="IPR008284">
    <property type="entry name" value="MoCF_biosynth_CS"/>
</dbReference>
<evidence type="ECO:0000256" key="9">
    <source>
        <dbReference type="ARBA" id="ARBA00022723"/>
    </source>
</evidence>
<evidence type="ECO:0000259" key="14">
    <source>
        <dbReference type="SMART" id="SM00852"/>
    </source>
</evidence>
<dbReference type="EMBL" id="SLXD01000003">
    <property type="protein sequence ID" value="TCP04009.1"/>
    <property type="molecule type" value="Genomic_DNA"/>
</dbReference>
<dbReference type="SMART" id="SM00852">
    <property type="entry name" value="MoCF_biosynth"/>
    <property type="match status" value="1"/>
</dbReference>
<accession>A0A4R2M9J7</accession>
<proteinExistence type="inferred from homology"/>
<evidence type="ECO:0000256" key="2">
    <source>
        <dbReference type="ARBA" id="ARBA00002901"/>
    </source>
</evidence>
<comment type="catalytic activity">
    <reaction evidence="12">
        <text>adenylyl-molybdopterin + molybdate = Mo-molybdopterin + AMP + H(+)</text>
        <dbReference type="Rhea" id="RHEA:35047"/>
        <dbReference type="ChEBI" id="CHEBI:15378"/>
        <dbReference type="ChEBI" id="CHEBI:36264"/>
        <dbReference type="ChEBI" id="CHEBI:62727"/>
        <dbReference type="ChEBI" id="CHEBI:71302"/>
        <dbReference type="ChEBI" id="CHEBI:456215"/>
        <dbReference type="EC" id="2.10.1.1"/>
    </reaction>
</comment>
<evidence type="ECO:0000256" key="5">
    <source>
        <dbReference type="ARBA" id="ARBA00013269"/>
    </source>
</evidence>
<dbReference type="Gene3D" id="3.90.105.10">
    <property type="entry name" value="Molybdopterin biosynthesis moea protein, domain 2"/>
    <property type="match status" value="1"/>
</dbReference>
<dbReference type="InterPro" id="IPR005111">
    <property type="entry name" value="MoeA_C_domain_IV"/>
</dbReference>
<dbReference type="GO" id="GO:0006777">
    <property type="term" value="P:Mo-molybdopterin cofactor biosynthetic process"/>
    <property type="evidence" value="ECO:0007669"/>
    <property type="project" value="UniProtKB-UniRule"/>
</dbReference>
<dbReference type="SUPFAM" id="SSF63867">
    <property type="entry name" value="MoeA C-terminal domain-like"/>
    <property type="match status" value="1"/>
</dbReference>
<dbReference type="FunFam" id="3.40.980.10:FF:000004">
    <property type="entry name" value="Molybdopterin molybdenumtransferase"/>
    <property type="match status" value="1"/>
</dbReference>
<dbReference type="RefSeq" id="WP_132645501.1">
    <property type="nucleotide sequence ID" value="NZ_CP181386.1"/>
</dbReference>
<gene>
    <name evidence="15" type="ORF">EV684_103257</name>
</gene>
<keyword evidence="9 13" id="KW-0479">Metal-binding</keyword>
<evidence type="ECO:0000256" key="10">
    <source>
        <dbReference type="ARBA" id="ARBA00022842"/>
    </source>
</evidence>
<comment type="caution">
    <text evidence="15">The sequence shown here is derived from an EMBL/GenBank/DDBJ whole genome shotgun (WGS) entry which is preliminary data.</text>
</comment>
<dbReference type="GeneID" id="99684350"/>
<reference evidence="15 16" key="1">
    <citation type="submission" date="2019-03" db="EMBL/GenBank/DDBJ databases">
        <title>Genomic Encyclopedia of Type Strains, Phase IV (KMG-IV): sequencing the most valuable type-strain genomes for metagenomic binning, comparative biology and taxonomic classification.</title>
        <authorList>
            <person name="Goeker M."/>
        </authorList>
    </citation>
    <scope>NUCLEOTIDE SEQUENCE [LARGE SCALE GENOMIC DNA]</scope>
    <source>
        <strain evidence="15 16">DSM 1709</strain>
    </source>
</reference>
<dbReference type="Proteomes" id="UP000295106">
    <property type="component" value="Unassembled WGS sequence"/>
</dbReference>
<dbReference type="InterPro" id="IPR005110">
    <property type="entry name" value="MoeA_linker/N"/>
</dbReference>
<dbReference type="Gene3D" id="3.40.980.10">
    <property type="entry name" value="MoaB/Mog-like domain"/>
    <property type="match status" value="1"/>
</dbReference>
<comment type="similarity">
    <text evidence="4 13">Belongs to the MoeA family.</text>
</comment>
<dbReference type="UniPathway" id="UPA00344"/>
<comment type="function">
    <text evidence="2 13">Catalyzes the insertion of molybdate into adenylated molybdopterin with the concomitant release of AMP.</text>
</comment>
<dbReference type="GO" id="GO:0046872">
    <property type="term" value="F:metal ion binding"/>
    <property type="evidence" value="ECO:0007669"/>
    <property type="project" value="UniProtKB-UniRule"/>
</dbReference>
<dbReference type="PANTHER" id="PTHR10192">
    <property type="entry name" value="MOLYBDOPTERIN BIOSYNTHESIS PROTEIN"/>
    <property type="match status" value="1"/>
</dbReference>
<evidence type="ECO:0000256" key="8">
    <source>
        <dbReference type="ARBA" id="ARBA00022679"/>
    </source>
</evidence>
<dbReference type="OrthoDB" id="9804758at2"/>
<dbReference type="EC" id="2.10.1.1" evidence="5 13"/>
<dbReference type="PANTHER" id="PTHR10192:SF5">
    <property type="entry name" value="GEPHYRIN"/>
    <property type="match status" value="1"/>
</dbReference>
<name>A0A4R2M9J7_RUBGE</name>
<evidence type="ECO:0000256" key="11">
    <source>
        <dbReference type="ARBA" id="ARBA00023150"/>
    </source>
</evidence>
<evidence type="ECO:0000256" key="1">
    <source>
        <dbReference type="ARBA" id="ARBA00001946"/>
    </source>
</evidence>
<dbReference type="PROSITE" id="PS01079">
    <property type="entry name" value="MOCF_BIOSYNTHESIS_2"/>
    <property type="match status" value="1"/>
</dbReference>
<feature type="domain" description="MoaB/Mog" evidence="14">
    <location>
        <begin position="199"/>
        <end position="336"/>
    </location>
</feature>
<dbReference type="SUPFAM" id="SSF53218">
    <property type="entry name" value="Molybdenum cofactor biosynthesis proteins"/>
    <property type="match status" value="1"/>
</dbReference>
<dbReference type="Gene3D" id="2.40.340.10">
    <property type="entry name" value="MoeA, C-terminal, domain IV"/>
    <property type="match status" value="1"/>
</dbReference>
<dbReference type="InterPro" id="IPR001453">
    <property type="entry name" value="MoaB/Mog_dom"/>
</dbReference>
<comment type="cofactor">
    <cofactor evidence="1 13">
        <name>Mg(2+)</name>
        <dbReference type="ChEBI" id="CHEBI:18420"/>
    </cofactor>
</comment>
<dbReference type="InterPro" id="IPR036135">
    <property type="entry name" value="MoeA_linker/N_sf"/>
</dbReference>
<protein>
    <recommendedName>
        <fullName evidence="6 13">Molybdopterin molybdenumtransferase</fullName>
        <ecNumber evidence="5 13">2.10.1.1</ecNumber>
    </recommendedName>
</protein>
<dbReference type="AlphaFoldDB" id="A0A4R2M9J7"/>
<keyword evidence="8 13" id="KW-0808">Transferase</keyword>
<dbReference type="Gene3D" id="2.170.190.11">
    <property type="entry name" value="Molybdopterin biosynthesis moea protein, domain 3"/>
    <property type="match status" value="1"/>
</dbReference>
<evidence type="ECO:0000256" key="13">
    <source>
        <dbReference type="RuleBase" id="RU365090"/>
    </source>
</evidence>
<dbReference type="InterPro" id="IPR036425">
    <property type="entry name" value="MoaB/Mog-like_dom_sf"/>
</dbReference>
<comment type="pathway">
    <text evidence="3 13">Cofactor biosynthesis; molybdopterin biosynthesis.</text>
</comment>